<keyword evidence="1" id="KW-0378">Hydrolase</keyword>
<dbReference type="PANTHER" id="PTHR42856">
    <property type="entry name" value="ACYL-COENZYME A THIOESTERASE PAAI"/>
    <property type="match status" value="1"/>
</dbReference>
<dbReference type="InterPro" id="IPR006683">
    <property type="entry name" value="Thioestr_dom"/>
</dbReference>
<protein>
    <recommendedName>
        <fullName evidence="2">Thioesterase domain-containing protein</fullName>
    </recommendedName>
</protein>
<dbReference type="PANTHER" id="PTHR42856:SF1">
    <property type="entry name" value="ACYL-COENZYME A THIOESTERASE PAAI"/>
    <property type="match status" value="1"/>
</dbReference>
<dbReference type="InterPro" id="IPR052723">
    <property type="entry name" value="Acyl-CoA_thioesterase_PaaI"/>
</dbReference>
<dbReference type="EMBL" id="VSSQ01011848">
    <property type="protein sequence ID" value="MPM47856.1"/>
    <property type="molecule type" value="Genomic_DNA"/>
</dbReference>
<dbReference type="Pfam" id="PF03061">
    <property type="entry name" value="4HBT"/>
    <property type="match status" value="1"/>
</dbReference>
<dbReference type="CDD" id="cd03443">
    <property type="entry name" value="PaaI_thioesterase"/>
    <property type="match status" value="1"/>
</dbReference>
<evidence type="ECO:0000313" key="3">
    <source>
        <dbReference type="EMBL" id="MPM47856.1"/>
    </source>
</evidence>
<comment type="caution">
    <text evidence="3">The sequence shown here is derived from an EMBL/GenBank/DDBJ whole genome shotgun (WGS) entry which is preliminary data.</text>
</comment>
<dbReference type="InterPro" id="IPR029069">
    <property type="entry name" value="HotDog_dom_sf"/>
</dbReference>
<accession>A0A645A4K1</accession>
<dbReference type="InterPro" id="IPR003736">
    <property type="entry name" value="PAAI_dom"/>
</dbReference>
<sequence length="132" mass="14396">MDLTEQAREIFEGDRFAREATGIVIEKADVHYARCSLNLEPKHLNVRGAVMGGVIFTLADFAFAVAANMGNSPTVTLSSSIQYLNASKGERLIAETCCEKEGKSTCCYTLRIRDELGTEVAAVTSVGFHMEE</sequence>
<gene>
    <name evidence="3" type="ORF">SDC9_94577</name>
</gene>
<dbReference type="GO" id="GO:0016289">
    <property type="term" value="F:acyl-CoA hydrolase activity"/>
    <property type="evidence" value="ECO:0007669"/>
    <property type="project" value="TreeGrafter"/>
</dbReference>
<dbReference type="SUPFAM" id="SSF54637">
    <property type="entry name" value="Thioesterase/thiol ester dehydrase-isomerase"/>
    <property type="match status" value="1"/>
</dbReference>
<organism evidence="3">
    <name type="scientific">bioreactor metagenome</name>
    <dbReference type="NCBI Taxonomy" id="1076179"/>
    <lineage>
        <taxon>unclassified sequences</taxon>
        <taxon>metagenomes</taxon>
        <taxon>ecological metagenomes</taxon>
    </lineage>
</organism>
<name>A0A645A4K1_9ZZZZ</name>
<reference evidence="3" key="1">
    <citation type="submission" date="2019-08" db="EMBL/GenBank/DDBJ databases">
        <authorList>
            <person name="Kucharzyk K."/>
            <person name="Murdoch R.W."/>
            <person name="Higgins S."/>
            <person name="Loffler F."/>
        </authorList>
    </citation>
    <scope>NUCLEOTIDE SEQUENCE</scope>
</reference>
<proteinExistence type="predicted"/>
<evidence type="ECO:0000256" key="1">
    <source>
        <dbReference type="ARBA" id="ARBA00022801"/>
    </source>
</evidence>
<dbReference type="AlphaFoldDB" id="A0A645A4K1"/>
<dbReference type="Gene3D" id="3.10.129.10">
    <property type="entry name" value="Hotdog Thioesterase"/>
    <property type="match status" value="1"/>
</dbReference>
<dbReference type="NCBIfam" id="TIGR00369">
    <property type="entry name" value="unchar_dom_1"/>
    <property type="match status" value="1"/>
</dbReference>
<evidence type="ECO:0000259" key="2">
    <source>
        <dbReference type="Pfam" id="PF03061"/>
    </source>
</evidence>
<feature type="domain" description="Thioesterase" evidence="2">
    <location>
        <begin position="48"/>
        <end position="120"/>
    </location>
</feature>